<dbReference type="Proteomes" id="UP000177579">
    <property type="component" value="Unassembled WGS sequence"/>
</dbReference>
<feature type="region of interest" description="Disordered" evidence="1">
    <location>
        <begin position="535"/>
        <end position="576"/>
    </location>
</feature>
<feature type="transmembrane region" description="Helical" evidence="2">
    <location>
        <begin position="77"/>
        <end position="94"/>
    </location>
</feature>
<accession>A0A1F5TM05</accession>
<sequence>MGKRIDLDNKKDQRPKIWKPVLGFFFLSFFVIWINDDYLGFNDRGVYIATFLFSFVLVICSYLILCLLTGHKILKKMVLMLTIFIGVPIVGYLSDTSTLFRVSLFEDAVIYNGSMPESEMIVMPSGEMIALFPRQANIFVDPKTSVEEIENLILPFGGKVLTRIPTFGYYFVEVAENIETVIAAVNNKDFVLSVEPNFVVVEAGDSFVDLTDTNNATENLTAAMLKSPDPDAGIIVVQIDIFKDNHGYMVNGVREAMGNKGPVLQIDVSSVKCGEKYCSSADRVYAALAMVLAGAQTNRQQVAVNISLALMPITQNSEIFDKENGADSNSWAMTQWESFTKGLLHVVESSEWSKKGNVVISQAAGNGACLADKGGSILDCAGIDMSSLMLLNLFAENQVYFYGVEKNGQPAKYSNHGSNVIMKEIPENSAGTSVAAAQAWAETEKVWQANRFSDAKKIRNLLTQAVCPYGLQACYNSCIPTNAECCNSNVYCLKPGGSCGLRKPGTCSICPAGKKFCGMFCVDVARECQKETVEQELPSTNQEIKTTPPPETKTAPKQTAPKQETKTAPTASQTNIDTQAAQPKGLECNGKKWGPCPSDQEFYCPPSGDATCVPLNRESCNGKYWAPCQNGEKFYCPPSGDPSCMPVGSELCNGTFWQSCPAGSHFVCIAEGGTCKPDKEPPSVEPDSGGCDQNACTRKYNTCRDTCYRSTEDCLYTSCATQYGNCVNVCDAQYTACLNCNN</sequence>
<evidence type="ECO:0008006" key="5">
    <source>
        <dbReference type="Google" id="ProtNLM"/>
    </source>
</evidence>
<feature type="compositionally biased region" description="Polar residues" evidence="1">
    <location>
        <begin position="566"/>
        <end position="576"/>
    </location>
</feature>
<name>A0A1F5TM05_9BACT</name>
<keyword evidence="2" id="KW-0472">Membrane</keyword>
<keyword evidence="2" id="KW-0812">Transmembrane</keyword>
<keyword evidence="2" id="KW-1133">Transmembrane helix</keyword>
<feature type="compositionally biased region" description="Low complexity" evidence="1">
    <location>
        <begin position="552"/>
        <end position="562"/>
    </location>
</feature>
<protein>
    <recommendedName>
        <fullName evidence="5">Peptidase S8/S53 domain-containing protein</fullName>
    </recommendedName>
</protein>
<gene>
    <name evidence="3" type="ORF">A2531_01850</name>
</gene>
<evidence type="ECO:0000313" key="4">
    <source>
        <dbReference type="Proteomes" id="UP000177579"/>
    </source>
</evidence>
<dbReference type="InterPro" id="IPR036852">
    <property type="entry name" value="Peptidase_S8/S53_dom_sf"/>
</dbReference>
<evidence type="ECO:0000313" key="3">
    <source>
        <dbReference type="EMBL" id="OGF39950.1"/>
    </source>
</evidence>
<dbReference type="GO" id="GO:0006508">
    <property type="term" value="P:proteolysis"/>
    <property type="evidence" value="ECO:0007669"/>
    <property type="project" value="InterPro"/>
</dbReference>
<evidence type="ECO:0000256" key="1">
    <source>
        <dbReference type="SAM" id="MobiDB-lite"/>
    </source>
</evidence>
<dbReference type="GO" id="GO:0004252">
    <property type="term" value="F:serine-type endopeptidase activity"/>
    <property type="evidence" value="ECO:0007669"/>
    <property type="project" value="InterPro"/>
</dbReference>
<proteinExistence type="predicted"/>
<comment type="caution">
    <text evidence="3">The sequence shown here is derived from an EMBL/GenBank/DDBJ whole genome shotgun (WGS) entry which is preliminary data.</text>
</comment>
<organism evidence="3 4">
    <name type="scientific">Candidatus Falkowbacteria bacterium RIFOXYD2_FULL_34_120</name>
    <dbReference type="NCBI Taxonomy" id="1798007"/>
    <lineage>
        <taxon>Bacteria</taxon>
        <taxon>Candidatus Falkowiibacteriota</taxon>
    </lineage>
</organism>
<dbReference type="AlphaFoldDB" id="A0A1F5TM05"/>
<feature type="transmembrane region" description="Helical" evidence="2">
    <location>
        <begin position="46"/>
        <end position="65"/>
    </location>
</feature>
<reference evidence="3 4" key="1">
    <citation type="journal article" date="2016" name="Nat. Commun.">
        <title>Thousands of microbial genomes shed light on interconnected biogeochemical processes in an aquifer system.</title>
        <authorList>
            <person name="Anantharaman K."/>
            <person name="Brown C.T."/>
            <person name="Hug L.A."/>
            <person name="Sharon I."/>
            <person name="Castelle C.J."/>
            <person name="Probst A.J."/>
            <person name="Thomas B.C."/>
            <person name="Singh A."/>
            <person name="Wilkins M.J."/>
            <person name="Karaoz U."/>
            <person name="Brodie E.L."/>
            <person name="Williams K.H."/>
            <person name="Hubbard S.S."/>
            <person name="Banfield J.F."/>
        </authorList>
    </citation>
    <scope>NUCLEOTIDE SEQUENCE [LARGE SCALE GENOMIC DNA]</scope>
</reference>
<dbReference type="EMBL" id="MFGO01000039">
    <property type="protein sequence ID" value="OGF39950.1"/>
    <property type="molecule type" value="Genomic_DNA"/>
</dbReference>
<evidence type="ECO:0000256" key="2">
    <source>
        <dbReference type="SAM" id="Phobius"/>
    </source>
</evidence>
<dbReference type="SUPFAM" id="SSF52743">
    <property type="entry name" value="Subtilisin-like"/>
    <property type="match status" value="1"/>
</dbReference>
<feature type="transmembrane region" description="Helical" evidence="2">
    <location>
        <begin position="17"/>
        <end position="34"/>
    </location>
</feature>